<dbReference type="InterPro" id="IPR006458">
    <property type="entry name" value="Ovate_C"/>
</dbReference>
<evidence type="ECO:0000256" key="2">
    <source>
        <dbReference type="ARBA" id="ARBA00022491"/>
    </source>
</evidence>
<evidence type="ECO:0000256" key="4">
    <source>
        <dbReference type="ARBA" id="ARBA00023163"/>
    </source>
</evidence>
<comment type="function">
    <text evidence="6">Transcriptional repressor that regulates multiple aspects of plant growth and development.</text>
</comment>
<sequence>MARSFKLKVRLFISFFRFCRPKYLNALTFPKTSSPENSPYRKQIPANPESCYSCYPNPPSPPPSTPVDFFADPSKEKSTSICSSCKLKSYARKNGLLQGKESRAETEHEISSEENQRSTPFSWITRKASKIKKKLKKTGLRSKPLKANGYGEKESEETDALVNSSISFSDDVSPVKRSKRALYLRKLEGKMGKSFVQVKRSKEPQEDFKRSMAQMILEKEIFEIKGLEELLQCYLTLNSPEYHRIIVGAFSEVWEFLFYDSHLNKAVQRD</sequence>
<evidence type="ECO:0000256" key="1">
    <source>
        <dbReference type="ARBA" id="ARBA00004123"/>
    </source>
</evidence>
<protein>
    <recommendedName>
        <fullName evidence="6">Transcription repressor</fullName>
    </recommendedName>
    <alternativeName>
        <fullName evidence="6">Ovate family protein</fullName>
    </alternativeName>
</protein>
<keyword evidence="2 6" id="KW-0678">Repressor</keyword>
<feature type="domain" description="OVATE" evidence="8">
    <location>
        <begin position="197"/>
        <end position="256"/>
    </location>
</feature>
<dbReference type="Gramene" id="KGN62588">
    <property type="protein sequence ID" value="KGN62588"/>
    <property type="gene ID" value="Csa_2G361530"/>
</dbReference>
<dbReference type="GO" id="GO:0045892">
    <property type="term" value="P:negative regulation of DNA-templated transcription"/>
    <property type="evidence" value="ECO:0007669"/>
    <property type="project" value="UniProtKB-UniRule"/>
</dbReference>
<reference evidence="9 10" key="4">
    <citation type="journal article" date="2011" name="BMC Genomics">
        <title>RNA-Seq improves annotation of protein-coding genes in the cucumber genome.</title>
        <authorList>
            <person name="Li Z."/>
            <person name="Zhang Z."/>
            <person name="Yan P."/>
            <person name="Huang S."/>
            <person name="Fei Z."/>
            <person name="Lin K."/>
        </authorList>
    </citation>
    <scope>NUCLEOTIDE SEQUENCE [LARGE SCALE GENOMIC DNA]</scope>
    <source>
        <strain evidence="10">cv. 9930</strain>
    </source>
</reference>
<evidence type="ECO:0000259" key="8">
    <source>
        <dbReference type="PROSITE" id="PS51754"/>
    </source>
</evidence>
<dbReference type="Pfam" id="PF04844">
    <property type="entry name" value="Ovate"/>
    <property type="match status" value="1"/>
</dbReference>
<keyword evidence="3 6" id="KW-0805">Transcription regulation</keyword>
<dbReference type="EMBL" id="CM002923">
    <property type="protein sequence ID" value="KGN62588.1"/>
    <property type="molecule type" value="Genomic_DNA"/>
</dbReference>
<reference evidence="9 10" key="2">
    <citation type="journal article" date="2009" name="PLoS ONE">
        <title>An integrated genetic and cytogenetic map of the cucumber genome.</title>
        <authorList>
            <person name="Ren Y."/>
            <person name="Zhang Z."/>
            <person name="Liu J."/>
            <person name="Staub J.E."/>
            <person name="Han Y."/>
            <person name="Cheng Z."/>
            <person name="Li X."/>
            <person name="Lu J."/>
            <person name="Miao H."/>
            <person name="Kang H."/>
            <person name="Xie B."/>
            <person name="Gu X."/>
            <person name="Wang X."/>
            <person name="Du Y."/>
            <person name="Jin W."/>
            <person name="Huang S."/>
        </authorList>
    </citation>
    <scope>NUCLEOTIDE SEQUENCE [LARGE SCALE GENOMIC DNA]</scope>
    <source>
        <strain evidence="10">cv. 9930</strain>
    </source>
</reference>
<dbReference type="AlphaFoldDB" id="A0A0A0LLF0"/>
<proteinExistence type="predicted"/>
<organism evidence="9 10">
    <name type="scientific">Cucumis sativus</name>
    <name type="common">Cucumber</name>
    <dbReference type="NCBI Taxonomy" id="3659"/>
    <lineage>
        <taxon>Eukaryota</taxon>
        <taxon>Viridiplantae</taxon>
        <taxon>Streptophyta</taxon>
        <taxon>Embryophyta</taxon>
        <taxon>Tracheophyta</taxon>
        <taxon>Spermatophyta</taxon>
        <taxon>Magnoliopsida</taxon>
        <taxon>eudicotyledons</taxon>
        <taxon>Gunneridae</taxon>
        <taxon>Pentapetalae</taxon>
        <taxon>rosids</taxon>
        <taxon>fabids</taxon>
        <taxon>Cucurbitales</taxon>
        <taxon>Cucurbitaceae</taxon>
        <taxon>Benincaseae</taxon>
        <taxon>Cucumis</taxon>
    </lineage>
</organism>
<dbReference type="KEGG" id="csv:105434755"/>
<dbReference type="PANTHER" id="PTHR33057">
    <property type="entry name" value="TRANSCRIPTION REPRESSOR OFP7-RELATED"/>
    <property type="match status" value="1"/>
</dbReference>
<feature type="compositionally biased region" description="Basic and acidic residues" evidence="7">
    <location>
        <begin position="100"/>
        <end position="116"/>
    </location>
</feature>
<comment type="subcellular location">
    <subcellularLocation>
        <location evidence="1 6">Nucleus</location>
    </subcellularLocation>
</comment>
<reference evidence="9 10" key="3">
    <citation type="journal article" date="2010" name="BMC Genomics">
        <title>Transcriptome sequencing and comparative analysis of cucumber flowers with different sex types.</title>
        <authorList>
            <person name="Guo S."/>
            <person name="Zheng Y."/>
            <person name="Joung J.G."/>
            <person name="Liu S."/>
            <person name="Zhang Z."/>
            <person name="Crasta O.R."/>
            <person name="Sobral B.W."/>
            <person name="Xu Y."/>
            <person name="Huang S."/>
            <person name="Fei Z."/>
        </authorList>
    </citation>
    <scope>NUCLEOTIDE SEQUENCE [LARGE SCALE GENOMIC DNA]</scope>
    <source>
        <strain evidence="10">cv. 9930</strain>
    </source>
</reference>
<dbReference type="PROSITE" id="PS51754">
    <property type="entry name" value="OVATE"/>
    <property type="match status" value="1"/>
</dbReference>
<dbReference type="OMA" id="YQGVIVE"/>
<dbReference type="PANTHER" id="PTHR33057:SF90">
    <property type="entry name" value="TRANSCRIPTION REPRESSOR OFP7"/>
    <property type="match status" value="1"/>
</dbReference>
<keyword evidence="5 6" id="KW-0539">Nucleus</keyword>
<name>A0A0A0LLF0_CUCSA</name>
<dbReference type="STRING" id="3659.A0A0A0LLF0"/>
<reference evidence="9 10" key="1">
    <citation type="journal article" date="2009" name="Nat. Genet.">
        <title>The genome of the cucumber, Cucumis sativus L.</title>
        <authorList>
            <person name="Huang S."/>
            <person name="Li R."/>
            <person name="Zhang Z."/>
            <person name="Li L."/>
            <person name="Gu X."/>
            <person name="Fan W."/>
            <person name="Lucas W.J."/>
            <person name="Wang X."/>
            <person name="Xie B."/>
            <person name="Ni P."/>
            <person name="Ren Y."/>
            <person name="Zhu H."/>
            <person name="Li J."/>
            <person name="Lin K."/>
            <person name="Jin W."/>
            <person name="Fei Z."/>
            <person name="Li G."/>
            <person name="Staub J."/>
            <person name="Kilian A."/>
            <person name="van der Vossen E.A."/>
            <person name="Wu Y."/>
            <person name="Guo J."/>
            <person name="He J."/>
            <person name="Jia Z."/>
            <person name="Ren Y."/>
            <person name="Tian G."/>
            <person name="Lu Y."/>
            <person name="Ruan J."/>
            <person name="Qian W."/>
            <person name="Wang M."/>
            <person name="Huang Q."/>
            <person name="Li B."/>
            <person name="Xuan Z."/>
            <person name="Cao J."/>
            <person name="Asan"/>
            <person name="Wu Z."/>
            <person name="Zhang J."/>
            <person name="Cai Q."/>
            <person name="Bai Y."/>
            <person name="Zhao B."/>
            <person name="Han Y."/>
            <person name="Li Y."/>
            <person name="Li X."/>
            <person name="Wang S."/>
            <person name="Shi Q."/>
            <person name="Liu S."/>
            <person name="Cho W.K."/>
            <person name="Kim J.Y."/>
            <person name="Xu Y."/>
            <person name="Heller-Uszynska K."/>
            <person name="Miao H."/>
            <person name="Cheng Z."/>
            <person name="Zhang S."/>
            <person name="Wu J."/>
            <person name="Yang Y."/>
            <person name="Kang H."/>
            <person name="Li M."/>
            <person name="Liang H."/>
            <person name="Ren X."/>
            <person name="Shi Z."/>
            <person name="Wen M."/>
            <person name="Jian M."/>
            <person name="Yang H."/>
            <person name="Zhang G."/>
            <person name="Yang Z."/>
            <person name="Chen R."/>
            <person name="Liu S."/>
            <person name="Li J."/>
            <person name="Ma L."/>
            <person name="Liu H."/>
            <person name="Zhou Y."/>
            <person name="Zhao J."/>
            <person name="Fang X."/>
            <person name="Li G."/>
            <person name="Fang L."/>
            <person name="Li Y."/>
            <person name="Liu D."/>
            <person name="Zheng H."/>
            <person name="Zhang Y."/>
            <person name="Qin N."/>
            <person name="Li Z."/>
            <person name="Yang G."/>
            <person name="Yang S."/>
            <person name="Bolund L."/>
            <person name="Kristiansen K."/>
            <person name="Zheng H."/>
            <person name="Li S."/>
            <person name="Zhang X."/>
            <person name="Yang H."/>
            <person name="Wang J."/>
            <person name="Sun R."/>
            <person name="Zhang B."/>
            <person name="Jiang S."/>
            <person name="Wang J."/>
            <person name="Du Y."/>
            <person name="Li S."/>
        </authorList>
    </citation>
    <scope>NUCLEOTIDE SEQUENCE [LARGE SCALE GENOMIC DNA]</scope>
    <source>
        <strain evidence="10">cv. 9930</strain>
    </source>
</reference>
<dbReference type="InterPro" id="IPR038933">
    <property type="entry name" value="Ovate"/>
</dbReference>
<dbReference type="NCBIfam" id="TIGR01568">
    <property type="entry name" value="A_thal_3678"/>
    <property type="match status" value="1"/>
</dbReference>
<evidence type="ECO:0000256" key="3">
    <source>
        <dbReference type="ARBA" id="ARBA00023015"/>
    </source>
</evidence>
<dbReference type="GO" id="GO:0005634">
    <property type="term" value="C:nucleus"/>
    <property type="evidence" value="ECO:0007669"/>
    <property type="project" value="UniProtKB-SubCell"/>
</dbReference>
<keyword evidence="10" id="KW-1185">Reference proteome</keyword>
<evidence type="ECO:0000313" key="9">
    <source>
        <dbReference type="EMBL" id="KGN62588.1"/>
    </source>
</evidence>
<gene>
    <name evidence="9" type="ORF">Csa_2G361530</name>
</gene>
<evidence type="ECO:0000313" key="10">
    <source>
        <dbReference type="Proteomes" id="UP000029981"/>
    </source>
</evidence>
<keyword evidence="4 6" id="KW-0804">Transcription</keyword>
<dbReference type="Proteomes" id="UP000029981">
    <property type="component" value="Chromosome 2"/>
</dbReference>
<evidence type="ECO:0000256" key="6">
    <source>
        <dbReference type="RuleBase" id="RU367028"/>
    </source>
</evidence>
<evidence type="ECO:0000256" key="7">
    <source>
        <dbReference type="SAM" id="MobiDB-lite"/>
    </source>
</evidence>
<accession>A0A0A0LLF0</accession>
<dbReference type="OrthoDB" id="1928390at2759"/>
<feature type="region of interest" description="Disordered" evidence="7">
    <location>
        <begin position="98"/>
        <end position="118"/>
    </location>
</feature>
<evidence type="ECO:0000256" key="5">
    <source>
        <dbReference type="ARBA" id="ARBA00023242"/>
    </source>
</evidence>